<feature type="transmembrane region" description="Helical" evidence="10">
    <location>
        <begin position="248"/>
        <end position="270"/>
    </location>
</feature>
<dbReference type="GO" id="GO:0005524">
    <property type="term" value="F:ATP binding"/>
    <property type="evidence" value="ECO:0007669"/>
    <property type="project" value="UniProtKB-KW"/>
</dbReference>
<keyword evidence="5 10" id="KW-0812">Transmembrane</keyword>
<keyword evidence="8 10" id="KW-1133">Transmembrane helix</keyword>
<accession>A0A5C6W1Z2</accession>
<feature type="transmembrane region" description="Helical" evidence="10">
    <location>
        <begin position="282"/>
        <end position="306"/>
    </location>
</feature>
<dbReference type="GO" id="GO:0016887">
    <property type="term" value="F:ATP hydrolysis activity"/>
    <property type="evidence" value="ECO:0007669"/>
    <property type="project" value="InterPro"/>
</dbReference>
<dbReference type="InterPro" id="IPR003439">
    <property type="entry name" value="ABC_transporter-like_ATP-bd"/>
</dbReference>
<dbReference type="GO" id="GO:0015421">
    <property type="term" value="F:ABC-type oligopeptide transporter activity"/>
    <property type="evidence" value="ECO:0007669"/>
    <property type="project" value="TreeGrafter"/>
</dbReference>
<dbReference type="Gene3D" id="1.20.1560.10">
    <property type="entry name" value="ABC transporter type 1, transmembrane domain"/>
    <property type="match status" value="1"/>
</dbReference>
<dbReference type="OrthoDB" id="9770415at2"/>
<dbReference type="PROSITE" id="PS50929">
    <property type="entry name" value="ABC_TM1F"/>
    <property type="match status" value="1"/>
</dbReference>
<comment type="similarity">
    <text evidence="2">Belongs to the ABC transporter superfamily.</text>
</comment>
<dbReference type="GO" id="GO:0005886">
    <property type="term" value="C:plasma membrane"/>
    <property type="evidence" value="ECO:0007669"/>
    <property type="project" value="UniProtKB-SubCell"/>
</dbReference>
<keyword evidence="7 13" id="KW-0067">ATP-binding</keyword>
<dbReference type="FunFam" id="1.20.1560.10:FF:000011">
    <property type="entry name" value="Multidrug ABC transporter ATP-binding protein"/>
    <property type="match status" value="1"/>
</dbReference>
<dbReference type="PANTHER" id="PTHR43394:SF1">
    <property type="entry name" value="ATP-BINDING CASSETTE SUB-FAMILY B MEMBER 10, MITOCHONDRIAL"/>
    <property type="match status" value="1"/>
</dbReference>
<evidence type="ECO:0000256" key="10">
    <source>
        <dbReference type="SAM" id="Phobius"/>
    </source>
</evidence>
<evidence type="ECO:0000256" key="4">
    <source>
        <dbReference type="ARBA" id="ARBA00022475"/>
    </source>
</evidence>
<evidence type="ECO:0000313" key="13">
    <source>
        <dbReference type="EMBL" id="TXC91873.1"/>
    </source>
</evidence>
<comment type="caution">
    <text evidence="13">The sequence shown here is derived from an EMBL/GenBank/DDBJ whole genome shotgun (WGS) entry which is preliminary data.</text>
</comment>
<dbReference type="InterPro" id="IPR017871">
    <property type="entry name" value="ABC_transporter-like_CS"/>
</dbReference>
<dbReference type="RefSeq" id="WP_146946620.1">
    <property type="nucleotide sequence ID" value="NZ_VOQF01000003.1"/>
</dbReference>
<dbReference type="CDD" id="cd18551">
    <property type="entry name" value="ABC_6TM_LmrA_like"/>
    <property type="match status" value="1"/>
</dbReference>
<dbReference type="Proteomes" id="UP000321363">
    <property type="component" value="Unassembled WGS sequence"/>
</dbReference>
<reference evidence="13 14" key="1">
    <citation type="journal article" date="2005" name="Int. J. Syst. Evol. Microbiol.">
        <title>Bacillus litoralis sp. nov., isolated from a tidal flat of the Yellow Sea in Korea.</title>
        <authorList>
            <person name="Yoon J.H."/>
            <person name="Oh T.K."/>
        </authorList>
    </citation>
    <scope>NUCLEOTIDE SEQUENCE [LARGE SCALE GENOMIC DNA]</scope>
    <source>
        <strain evidence="13 14">SW-211</strain>
    </source>
</reference>
<evidence type="ECO:0000256" key="1">
    <source>
        <dbReference type="ARBA" id="ARBA00004651"/>
    </source>
</evidence>
<dbReference type="PANTHER" id="PTHR43394">
    <property type="entry name" value="ATP-DEPENDENT PERMEASE MDL1, MITOCHONDRIAL"/>
    <property type="match status" value="1"/>
</dbReference>
<dbReference type="Gene3D" id="3.40.50.300">
    <property type="entry name" value="P-loop containing nucleotide triphosphate hydrolases"/>
    <property type="match status" value="1"/>
</dbReference>
<proteinExistence type="inferred from homology"/>
<feature type="transmembrane region" description="Helical" evidence="10">
    <location>
        <begin position="26"/>
        <end position="45"/>
    </location>
</feature>
<comment type="subcellular location">
    <subcellularLocation>
        <location evidence="1">Cell membrane</location>
        <topology evidence="1">Multi-pass membrane protein</topology>
    </subcellularLocation>
</comment>
<evidence type="ECO:0000259" key="11">
    <source>
        <dbReference type="PROSITE" id="PS50893"/>
    </source>
</evidence>
<dbReference type="PROSITE" id="PS50893">
    <property type="entry name" value="ABC_TRANSPORTER_2"/>
    <property type="match status" value="1"/>
</dbReference>
<feature type="transmembrane region" description="Helical" evidence="10">
    <location>
        <begin position="65"/>
        <end position="87"/>
    </location>
</feature>
<dbReference type="SUPFAM" id="SSF52540">
    <property type="entry name" value="P-loop containing nucleoside triphosphate hydrolases"/>
    <property type="match status" value="1"/>
</dbReference>
<evidence type="ECO:0000313" key="14">
    <source>
        <dbReference type="Proteomes" id="UP000321363"/>
    </source>
</evidence>
<evidence type="ECO:0000256" key="3">
    <source>
        <dbReference type="ARBA" id="ARBA00022448"/>
    </source>
</evidence>
<feature type="domain" description="ABC transmembrane type-1" evidence="12">
    <location>
        <begin position="29"/>
        <end position="308"/>
    </location>
</feature>
<dbReference type="Pfam" id="PF00664">
    <property type="entry name" value="ABC_membrane"/>
    <property type="match status" value="1"/>
</dbReference>
<keyword evidence="14" id="KW-1185">Reference proteome</keyword>
<dbReference type="SMART" id="SM00382">
    <property type="entry name" value="AAA"/>
    <property type="match status" value="1"/>
</dbReference>
<evidence type="ECO:0000259" key="12">
    <source>
        <dbReference type="PROSITE" id="PS50929"/>
    </source>
</evidence>
<dbReference type="InterPro" id="IPR027417">
    <property type="entry name" value="P-loop_NTPase"/>
</dbReference>
<keyword evidence="9 10" id="KW-0472">Membrane</keyword>
<dbReference type="PROSITE" id="PS00211">
    <property type="entry name" value="ABC_TRANSPORTER_1"/>
    <property type="match status" value="1"/>
</dbReference>
<dbReference type="InterPro" id="IPR003593">
    <property type="entry name" value="AAA+_ATPase"/>
</dbReference>
<evidence type="ECO:0000256" key="2">
    <source>
        <dbReference type="ARBA" id="ARBA00005417"/>
    </source>
</evidence>
<keyword evidence="4" id="KW-1003">Cell membrane</keyword>
<dbReference type="AlphaFoldDB" id="A0A5C6W1Z2"/>
<name>A0A5C6W1Z2_9BACI</name>
<dbReference type="EMBL" id="VOQF01000003">
    <property type="protein sequence ID" value="TXC91873.1"/>
    <property type="molecule type" value="Genomic_DNA"/>
</dbReference>
<evidence type="ECO:0000256" key="8">
    <source>
        <dbReference type="ARBA" id="ARBA00022989"/>
    </source>
</evidence>
<evidence type="ECO:0000256" key="9">
    <source>
        <dbReference type="ARBA" id="ARBA00023136"/>
    </source>
</evidence>
<dbReference type="SUPFAM" id="SSF90123">
    <property type="entry name" value="ABC transporter transmembrane region"/>
    <property type="match status" value="1"/>
</dbReference>
<keyword evidence="3" id="KW-0813">Transport</keyword>
<evidence type="ECO:0000256" key="6">
    <source>
        <dbReference type="ARBA" id="ARBA00022741"/>
    </source>
</evidence>
<feature type="transmembrane region" description="Helical" evidence="10">
    <location>
        <begin position="141"/>
        <end position="161"/>
    </location>
</feature>
<dbReference type="InterPro" id="IPR039421">
    <property type="entry name" value="Type_1_exporter"/>
</dbReference>
<dbReference type="Pfam" id="PF00005">
    <property type="entry name" value="ABC_tran"/>
    <property type="match status" value="1"/>
</dbReference>
<keyword evidence="6" id="KW-0547">Nucleotide-binding</keyword>
<feature type="domain" description="ABC transporter" evidence="11">
    <location>
        <begin position="340"/>
        <end position="574"/>
    </location>
</feature>
<organism evidence="13 14">
    <name type="scientific">Metabacillus litoralis</name>
    <dbReference type="NCBI Taxonomy" id="152268"/>
    <lineage>
        <taxon>Bacteria</taxon>
        <taxon>Bacillati</taxon>
        <taxon>Bacillota</taxon>
        <taxon>Bacilli</taxon>
        <taxon>Bacillales</taxon>
        <taxon>Bacillaceae</taxon>
        <taxon>Metabacillus</taxon>
    </lineage>
</organism>
<dbReference type="InterPro" id="IPR011527">
    <property type="entry name" value="ABC1_TM_dom"/>
</dbReference>
<sequence length="579" mass="64002">MDDKQIKGETVKAFWNMLKNSKPPKGILIIAVLLSIVETGSGLIVPLLTKDLVDQLASSSLELSIILVLALAFVLQAVTSGFAYYLMTYIGEKVVSSIRERLWAHILKLPIPFFDTFESGETMSRVTQDTNTVKTLITQHMISFVTGLISIFATIIILCIIDWKMTVFMLLAIPISLAVFIPLGRKIFTISKLMQDEMASFSGNLGRVLSEIRLVKAYHAEKIELEKGKKGISHLFEFGLKEAKIQAIISPFMTFIMMLMLIMLIGYGGVRVSSGELSAGSLVAIIIYMFQIIIPFSTMATAFTAFQKAMGATERIKEILSIEVENPSNKQIVSNPSQPIVFNKVSFSYNKDIILKNISLAIPPGKTTAFVGPSGSGKTTLFSLLERFYQIDHGEVFLGDNNIVDFDLESWRSEIGYVSQESPIMSGSIMENITYGIMRDVSIEEVEQAATQANAMEFISRLPQGLKTEVGERGIKLSGGQRQRIAIARALIRNPKILLLDEATSNLDSSSEKLVQKALENLMIGRTTLVIAHRLATVVEADQIVVLENGEITGIGTHKQLFESHSLYKELAEQQLQTA</sequence>
<protein>
    <submittedName>
        <fullName evidence="13">ABC transporter ATP-binding protein</fullName>
    </submittedName>
</protein>
<evidence type="ECO:0000256" key="7">
    <source>
        <dbReference type="ARBA" id="ARBA00022840"/>
    </source>
</evidence>
<dbReference type="InterPro" id="IPR036640">
    <property type="entry name" value="ABC1_TM_sf"/>
</dbReference>
<gene>
    <name evidence="13" type="ORF">FS935_05680</name>
</gene>
<feature type="transmembrane region" description="Helical" evidence="10">
    <location>
        <begin position="167"/>
        <end position="184"/>
    </location>
</feature>
<dbReference type="FunFam" id="3.40.50.300:FF:000218">
    <property type="entry name" value="Multidrug ABC transporter ATP-binding protein"/>
    <property type="match status" value="1"/>
</dbReference>
<evidence type="ECO:0000256" key="5">
    <source>
        <dbReference type="ARBA" id="ARBA00022692"/>
    </source>
</evidence>